<reference evidence="8" key="1">
    <citation type="submission" date="2022-11" db="UniProtKB">
        <authorList>
            <consortium name="EnsemblMetazoa"/>
        </authorList>
    </citation>
    <scope>IDENTIFICATION</scope>
</reference>
<dbReference type="Proteomes" id="UP000887567">
    <property type="component" value="Unplaced"/>
</dbReference>
<keyword evidence="3 7" id="KW-0812">Transmembrane</keyword>
<feature type="transmembrane region" description="Helical" evidence="7">
    <location>
        <begin position="333"/>
        <end position="353"/>
    </location>
</feature>
<evidence type="ECO:0000313" key="8">
    <source>
        <dbReference type="EnsemblMetazoa" id="XP_020901903.1"/>
    </source>
</evidence>
<name>A0A913XCH8_EXADI</name>
<protein>
    <recommendedName>
        <fullName evidence="10">Cleft lip and palate associated transmembrane protein</fullName>
    </recommendedName>
</protein>
<dbReference type="AlphaFoldDB" id="A0A913XCH8"/>
<keyword evidence="9" id="KW-1185">Reference proteome</keyword>
<sequence>MANSNEGNQAESEASRSTVASTENNSTDQQPQQQQESPWKGILFRIFIFWFISNLFRGRQQPSSQQGPSFKPATNLFKPRDYMDLYVYVSEDDFMKPADFDDPSLLVWTQKGLQFGNWSTGENGDGSFTFSTKLTASEQLMNNGSLYAHVFITRQHKSPNPKSPHYKRLEVVNRTKQLTAFKKRRISKTVNLLSGKIDPEAIKAAEIKSQEIINYWHPNLTINVMDDQTPWTPGAVPPPMDEFIIFDNITNSYFPLLYLNSYWNLQSDYMPINETTPELDLHLTYSPISLFKWQMYESQRVRQKWFSVLGDDMQQTDEEQDTLKRTMVETNPYLLGITIVVSLIHTVFEFLAFKNDIQFWRSRKTLEGLSVRSVFFNVFQSVVVLLYVFDNDTNTMVIISCFIGLLIEIWKINKVVDVKFERENRVLGILPRIKFTDKESYIQSSTRIYDEMAFKYLSWLLFPLLLCYAVYSLLYLEHKGWYSWVLSMLYGFLLTFGFITMTPQLFINYKLKSVAHLPWRMMTYKALNTFIDDLFAFVIKMPMMYRIGCFRDDIVFFIFLYQRWIYKIDPKRVNEFGVSGEDLANGGPVEETKQDGEKANTSETPPSDKKND</sequence>
<feature type="transmembrane region" description="Helical" evidence="7">
    <location>
        <begin position="481"/>
        <end position="502"/>
    </location>
</feature>
<dbReference type="OMA" id="TLWAHFY"/>
<proteinExistence type="inferred from homology"/>
<evidence type="ECO:0000313" key="9">
    <source>
        <dbReference type="Proteomes" id="UP000887567"/>
    </source>
</evidence>
<feature type="transmembrane region" description="Helical" evidence="7">
    <location>
        <begin position="456"/>
        <end position="475"/>
    </location>
</feature>
<organism evidence="8 9">
    <name type="scientific">Exaiptasia diaphana</name>
    <name type="common">Tropical sea anemone</name>
    <name type="synonym">Aiptasia pulchella</name>
    <dbReference type="NCBI Taxonomy" id="2652724"/>
    <lineage>
        <taxon>Eukaryota</taxon>
        <taxon>Metazoa</taxon>
        <taxon>Cnidaria</taxon>
        <taxon>Anthozoa</taxon>
        <taxon>Hexacorallia</taxon>
        <taxon>Actiniaria</taxon>
        <taxon>Aiptasiidae</taxon>
        <taxon>Exaiptasia</taxon>
    </lineage>
</organism>
<evidence type="ECO:0000256" key="5">
    <source>
        <dbReference type="ARBA" id="ARBA00023136"/>
    </source>
</evidence>
<evidence type="ECO:0000256" key="6">
    <source>
        <dbReference type="SAM" id="MobiDB-lite"/>
    </source>
</evidence>
<feature type="transmembrane region" description="Helical" evidence="7">
    <location>
        <begin position="374"/>
        <end position="389"/>
    </location>
</feature>
<dbReference type="GeneID" id="110240433"/>
<comment type="subcellular location">
    <subcellularLocation>
        <location evidence="1">Membrane</location>
        <topology evidence="1">Multi-pass membrane protein</topology>
    </subcellularLocation>
</comment>
<evidence type="ECO:0000256" key="4">
    <source>
        <dbReference type="ARBA" id="ARBA00022989"/>
    </source>
</evidence>
<evidence type="ECO:0000256" key="3">
    <source>
        <dbReference type="ARBA" id="ARBA00022692"/>
    </source>
</evidence>
<keyword evidence="5 7" id="KW-0472">Membrane</keyword>
<comment type="similarity">
    <text evidence="2">Belongs to the CLPTM1 family.</text>
</comment>
<dbReference type="GO" id="GO:0012505">
    <property type="term" value="C:endomembrane system"/>
    <property type="evidence" value="ECO:0007669"/>
    <property type="project" value="TreeGrafter"/>
</dbReference>
<feature type="compositionally biased region" description="Basic and acidic residues" evidence="6">
    <location>
        <begin position="590"/>
        <end position="612"/>
    </location>
</feature>
<dbReference type="InterPro" id="IPR008429">
    <property type="entry name" value="CLPTM1"/>
</dbReference>
<feature type="region of interest" description="Disordered" evidence="6">
    <location>
        <begin position="578"/>
        <end position="612"/>
    </location>
</feature>
<feature type="compositionally biased region" description="Polar residues" evidence="6">
    <location>
        <begin position="1"/>
        <end position="28"/>
    </location>
</feature>
<dbReference type="EnsemblMetazoa" id="XM_021046244.2">
    <property type="protein sequence ID" value="XP_020901903.1"/>
    <property type="gene ID" value="LOC110240433"/>
</dbReference>
<dbReference type="PANTHER" id="PTHR21347:SF14">
    <property type="entry name" value="LIPID SCRAMBLASE CLPTM1-RELATED"/>
    <property type="match status" value="1"/>
</dbReference>
<accession>A0A913XCH8</accession>
<dbReference type="Pfam" id="PF05602">
    <property type="entry name" value="CLPTM1"/>
    <property type="match status" value="1"/>
</dbReference>
<dbReference type="KEGG" id="epa:110240433"/>
<evidence type="ECO:0000256" key="1">
    <source>
        <dbReference type="ARBA" id="ARBA00004141"/>
    </source>
</evidence>
<dbReference type="PANTHER" id="PTHR21347">
    <property type="entry name" value="CLEFT LIP AND PALATE ASSOCIATED TRANSMEMBRANE PROTEIN-RELATED"/>
    <property type="match status" value="1"/>
</dbReference>
<dbReference type="GO" id="GO:0016020">
    <property type="term" value="C:membrane"/>
    <property type="evidence" value="ECO:0007669"/>
    <property type="project" value="UniProtKB-SubCell"/>
</dbReference>
<evidence type="ECO:0000256" key="7">
    <source>
        <dbReference type="SAM" id="Phobius"/>
    </source>
</evidence>
<dbReference type="OrthoDB" id="378564at2759"/>
<keyword evidence="4 7" id="KW-1133">Transmembrane helix</keyword>
<evidence type="ECO:0008006" key="10">
    <source>
        <dbReference type="Google" id="ProtNLM"/>
    </source>
</evidence>
<feature type="region of interest" description="Disordered" evidence="6">
    <location>
        <begin position="1"/>
        <end position="37"/>
    </location>
</feature>
<evidence type="ECO:0000256" key="2">
    <source>
        <dbReference type="ARBA" id="ARBA00009310"/>
    </source>
</evidence>
<dbReference type="RefSeq" id="XP_020901903.1">
    <property type="nucleotide sequence ID" value="XM_021046244.2"/>
</dbReference>